<keyword evidence="1" id="KW-0540">Nuclease</keyword>
<organism evidence="1 2">
    <name type="scientific">Microcystis aeruginosa Ma_QC_B_20070730_S2</name>
    <dbReference type="NCBI Taxonomy" id="2486256"/>
    <lineage>
        <taxon>Bacteria</taxon>
        <taxon>Bacillati</taxon>
        <taxon>Cyanobacteriota</taxon>
        <taxon>Cyanophyceae</taxon>
        <taxon>Oscillatoriophycideae</taxon>
        <taxon>Chroococcales</taxon>
        <taxon>Microcystaceae</taxon>
        <taxon>Microcystis</taxon>
    </lineage>
</organism>
<sequence length="93" mass="10414">MAKSAIFKPSLFGLKHSNRDFSQKETWGKNQFNSSFPASLCAYLDGKGLKNVYLKLDENLKIQPAELSTQELYGLAPDSDNLFGSTESVMQNY</sequence>
<dbReference type="AlphaFoldDB" id="A0A552DJ35"/>
<evidence type="ECO:0000313" key="1">
    <source>
        <dbReference type="EMBL" id="TRU22247.1"/>
    </source>
</evidence>
<evidence type="ECO:0000313" key="2">
    <source>
        <dbReference type="Proteomes" id="UP000320551"/>
    </source>
</evidence>
<dbReference type="GO" id="GO:0009307">
    <property type="term" value="P:DNA restriction-modification system"/>
    <property type="evidence" value="ECO:0007669"/>
    <property type="project" value="InterPro"/>
</dbReference>
<keyword evidence="1" id="KW-0378">Hydrolase</keyword>
<dbReference type="Pfam" id="PF09519">
    <property type="entry name" value="RE_HindVP"/>
    <property type="match status" value="1"/>
</dbReference>
<dbReference type="GO" id="GO:0003677">
    <property type="term" value="F:DNA binding"/>
    <property type="evidence" value="ECO:0007669"/>
    <property type="project" value="InterPro"/>
</dbReference>
<accession>A0A552DJ35</accession>
<reference evidence="1 2" key="1">
    <citation type="submission" date="2019-01" db="EMBL/GenBank/DDBJ databases">
        <title>Coherence of Microcystis species and biogeography revealed through population genomics.</title>
        <authorList>
            <person name="Perez-Carrascal O.M."/>
            <person name="Terrat Y."/>
            <person name="Giani A."/>
            <person name="Fortin N."/>
            <person name="Tromas N."/>
            <person name="Shapiro B.J."/>
        </authorList>
    </citation>
    <scope>NUCLEOTIDE SEQUENCE [LARGE SCALE GENOMIC DNA]</scope>
    <source>
        <strain evidence="1">Ma_QC_B_20070730_S2</strain>
    </source>
</reference>
<comment type="caution">
    <text evidence="1">The sequence shown here is derived from an EMBL/GenBank/DDBJ whole genome shotgun (WGS) entry which is preliminary data.</text>
</comment>
<dbReference type="InterPro" id="IPR019044">
    <property type="entry name" value="Restrct_endonuc_II_HindVP"/>
</dbReference>
<dbReference type="GO" id="GO:0009036">
    <property type="term" value="F:type II site-specific deoxyribonuclease activity"/>
    <property type="evidence" value="ECO:0007669"/>
    <property type="project" value="InterPro"/>
</dbReference>
<gene>
    <name evidence="1" type="ORF">EWV80_14815</name>
</gene>
<keyword evidence="1" id="KW-0255">Endonuclease</keyword>
<dbReference type="EMBL" id="SFBK01000195">
    <property type="protein sequence ID" value="TRU22247.1"/>
    <property type="molecule type" value="Genomic_DNA"/>
</dbReference>
<proteinExistence type="predicted"/>
<name>A0A552DJ35_MICAE</name>
<protein>
    <submittedName>
        <fullName evidence="1">HindVP family restriction endonuclease</fullName>
    </submittedName>
</protein>
<dbReference type="Proteomes" id="UP000320551">
    <property type="component" value="Unassembled WGS sequence"/>
</dbReference>